<dbReference type="PANTHER" id="PTHR36488:SF8">
    <property type="entry name" value="CASP-LIKE PROTEIN 1U1"/>
    <property type="match status" value="1"/>
</dbReference>
<name>A0A1D1ZIW8_9ARAE</name>
<feature type="transmembrane region" description="Helical" evidence="8">
    <location>
        <begin position="163"/>
        <end position="188"/>
    </location>
</feature>
<organism evidence="11">
    <name type="scientific">Anthurium amnicola</name>
    <dbReference type="NCBI Taxonomy" id="1678845"/>
    <lineage>
        <taxon>Eukaryota</taxon>
        <taxon>Viridiplantae</taxon>
        <taxon>Streptophyta</taxon>
        <taxon>Embryophyta</taxon>
        <taxon>Tracheophyta</taxon>
        <taxon>Spermatophyta</taxon>
        <taxon>Magnoliopsida</taxon>
        <taxon>Liliopsida</taxon>
        <taxon>Araceae</taxon>
        <taxon>Pothoideae</taxon>
        <taxon>Potheae</taxon>
        <taxon>Anthurium</taxon>
    </lineage>
</organism>
<evidence type="ECO:0000256" key="7">
    <source>
        <dbReference type="ARBA" id="ARBA00023136"/>
    </source>
</evidence>
<evidence type="ECO:0000313" key="11">
    <source>
        <dbReference type="EMBL" id="JAT66920.1"/>
    </source>
</evidence>
<dbReference type="GO" id="GO:0005886">
    <property type="term" value="C:plasma membrane"/>
    <property type="evidence" value="ECO:0007669"/>
    <property type="project" value="UniProtKB-SubCell"/>
</dbReference>
<feature type="transmembrane region" description="Helical" evidence="8">
    <location>
        <begin position="79"/>
        <end position="100"/>
    </location>
</feature>
<dbReference type="NCBIfam" id="TIGR01569">
    <property type="entry name" value="A_tha_TIGR01569"/>
    <property type="match status" value="1"/>
</dbReference>
<comment type="subunit">
    <text evidence="3 8">Homodimer and heterodimers.</text>
</comment>
<feature type="transmembrane region" description="Helical" evidence="8">
    <location>
        <begin position="30"/>
        <end position="48"/>
    </location>
</feature>
<reference evidence="11" key="1">
    <citation type="submission" date="2015-07" db="EMBL/GenBank/DDBJ databases">
        <title>Transcriptome Assembly of Anthurium amnicola.</title>
        <authorList>
            <person name="Suzuki J."/>
        </authorList>
    </citation>
    <scope>NUCLEOTIDE SEQUENCE</scope>
</reference>
<sequence>MMEAQHKPASGLDGYQGGGAGRHSRAADNALRVAGVAATLVAAVLMGVNKQDKTVPFQLEPSIPPIPVTVTAKTSYLSAFVYFVVVNAIACAYAALSLLLSTATGGGRRGANTALFVGDLAMVVLLLSGNGAAAAIGVVGRYGNSHVRWNKVCDVFGKFCAHVTVSVGVSLLGSLAFALLVLMAFFSLHRRSK</sequence>
<gene>
    <name evidence="11" type="primary">VIT_05s0020g01820</name>
    <name evidence="11" type="ORF">g.56232</name>
</gene>
<dbReference type="EMBL" id="GDJX01001016">
    <property type="protein sequence ID" value="JAT66920.1"/>
    <property type="molecule type" value="Transcribed_RNA"/>
</dbReference>
<feature type="transmembrane region" description="Helical" evidence="8">
    <location>
        <begin position="120"/>
        <end position="143"/>
    </location>
</feature>
<accession>A0A1D1ZIW8</accession>
<dbReference type="PANTHER" id="PTHR36488">
    <property type="entry name" value="CASP-LIKE PROTEIN 1U1"/>
    <property type="match status" value="1"/>
</dbReference>
<evidence type="ECO:0000256" key="4">
    <source>
        <dbReference type="ARBA" id="ARBA00022475"/>
    </source>
</evidence>
<comment type="similarity">
    <text evidence="2 8">Belongs to the Casparian strip membrane proteins (CASP) family.</text>
</comment>
<evidence type="ECO:0000256" key="8">
    <source>
        <dbReference type="RuleBase" id="RU361233"/>
    </source>
</evidence>
<keyword evidence="5 8" id="KW-0812">Transmembrane</keyword>
<comment type="subcellular location">
    <subcellularLocation>
        <location evidence="1 8">Cell membrane</location>
        <topology evidence="1 8">Multi-pass membrane protein</topology>
    </subcellularLocation>
</comment>
<protein>
    <recommendedName>
        <fullName evidence="8">CASP-like protein</fullName>
    </recommendedName>
</protein>
<dbReference type="InterPro" id="IPR006702">
    <property type="entry name" value="CASP_dom"/>
</dbReference>
<keyword evidence="4 8" id="KW-1003">Cell membrane</keyword>
<feature type="region of interest" description="Disordered" evidence="9">
    <location>
        <begin position="1"/>
        <end position="20"/>
    </location>
</feature>
<evidence type="ECO:0000256" key="3">
    <source>
        <dbReference type="ARBA" id="ARBA00011489"/>
    </source>
</evidence>
<proteinExistence type="inferred from homology"/>
<dbReference type="InterPro" id="IPR006459">
    <property type="entry name" value="CASP/CASPL"/>
</dbReference>
<keyword evidence="6 8" id="KW-1133">Transmembrane helix</keyword>
<evidence type="ECO:0000256" key="5">
    <source>
        <dbReference type="ARBA" id="ARBA00022692"/>
    </source>
</evidence>
<dbReference type="Pfam" id="PF04535">
    <property type="entry name" value="CASP_dom"/>
    <property type="match status" value="1"/>
</dbReference>
<keyword evidence="7 8" id="KW-0472">Membrane</keyword>
<evidence type="ECO:0000256" key="1">
    <source>
        <dbReference type="ARBA" id="ARBA00004651"/>
    </source>
</evidence>
<evidence type="ECO:0000256" key="2">
    <source>
        <dbReference type="ARBA" id="ARBA00007651"/>
    </source>
</evidence>
<evidence type="ECO:0000259" key="10">
    <source>
        <dbReference type="Pfam" id="PF04535"/>
    </source>
</evidence>
<feature type="domain" description="Casparian strip membrane protein" evidence="10">
    <location>
        <begin position="23"/>
        <end position="175"/>
    </location>
</feature>
<dbReference type="InterPro" id="IPR044173">
    <property type="entry name" value="CASPL"/>
</dbReference>
<dbReference type="AlphaFoldDB" id="A0A1D1ZIW8"/>
<evidence type="ECO:0000256" key="9">
    <source>
        <dbReference type="SAM" id="MobiDB-lite"/>
    </source>
</evidence>
<evidence type="ECO:0000256" key="6">
    <source>
        <dbReference type="ARBA" id="ARBA00022989"/>
    </source>
</evidence>